<dbReference type="EMBL" id="JAQAGZ010000019">
    <property type="protein sequence ID" value="MCZ8515672.1"/>
    <property type="molecule type" value="Genomic_DNA"/>
</dbReference>
<dbReference type="SUPFAM" id="SSF55326">
    <property type="entry name" value="PurM N-terminal domain-like"/>
    <property type="match status" value="1"/>
</dbReference>
<feature type="binding site" evidence="1">
    <location>
        <position position="35"/>
    </location>
    <ligand>
        <name>Mg(2+)</name>
        <dbReference type="ChEBI" id="CHEBI:18420"/>
        <label>3</label>
    </ligand>
</feature>
<feature type="binding site" evidence="1">
    <location>
        <position position="228"/>
    </location>
    <ligand>
        <name>Mg(2+)</name>
        <dbReference type="ChEBI" id="CHEBI:18420"/>
        <label>3</label>
    </ligand>
</feature>
<dbReference type="PANTHER" id="PTHR30270">
    <property type="entry name" value="THIAMINE-MONOPHOSPHATE KINASE"/>
    <property type="match status" value="1"/>
</dbReference>
<feature type="binding site" evidence="1">
    <location>
        <position position="155"/>
    </location>
    <ligand>
        <name>ATP</name>
        <dbReference type="ChEBI" id="CHEBI:30616"/>
    </ligand>
</feature>
<comment type="caution">
    <text evidence="1">Lacks conserved residue(s) required for the propagation of feature annotation.</text>
</comment>
<dbReference type="SUPFAM" id="SSF56042">
    <property type="entry name" value="PurM C-terminal domain-like"/>
    <property type="match status" value="1"/>
</dbReference>
<comment type="catalytic activity">
    <reaction evidence="1">
        <text>thiamine phosphate + ATP = thiamine diphosphate + ADP</text>
        <dbReference type="Rhea" id="RHEA:15913"/>
        <dbReference type="ChEBI" id="CHEBI:30616"/>
        <dbReference type="ChEBI" id="CHEBI:37575"/>
        <dbReference type="ChEBI" id="CHEBI:58937"/>
        <dbReference type="ChEBI" id="CHEBI:456216"/>
        <dbReference type="EC" id="2.7.4.16"/>
    </reaction>
</comment>
<feature type="binding site" evidence="1">
    <location>
        <position position="52"/>
    </location>
    <ligand>
        <name>Mg(2+)</name>
        <dbReference type="ChEBI" id="CHEBI:18420"/>
        <label>1</label>
    </ligand>
</feature>
<feature type="binding site" evidence="1">
    <location>
        <position position="81"/>
    </location>
    <ligand>
        <name>Mg(2+)</name>
        <dbReference type="ChEBI" id="CHEBI:18420"/>
        <label>2</label>
    </ligand>
</feature>
<dbReference type="PIRSF" id="PIRSF005303">
    <property type="entry name" value="Thiam_monoph_kin"/>
    <property type="match status" value="1"/>
</dbReference>
<comment type="caution">
    <text evidence="4">The sequence shown here is derived from an EMBL/GenBank/DDBJ whole genome shotgun (WGS) entry which is preliminary data.</text>
</comment>
<proteinExistence type="inferred from homology"/>
<feature type="binding site" evidence="1">
    <location>
        <begin position="128"/>
        <end position="129"/>
    </location>
    <ligand>
        <name>ATP</name>
        <dbReference type="ChEBI" id="CHEBI:30616"/>
    </ligand>
</feature>
<protein>
    <recommendedName>
        <fullName evidence="1">Thiamine-monophosphate kinase</fullName>
        <shortName evidence="1">TMP kinase</shortName>
        <shortName evidence="1">Thiamine-phosphate kinase</shortName>
        <ecNumber evidence="1">2.7.4.16</ecNumber>
    </recommendedName>
</protein>
<comment type="similarity">
    <text evidence="1">Belongs to the thiamine-monophosphate kinase family.</text>
</comment>
<sequence length="346" mass="36502">MSSLDEFGLIRMLTEGKQPESLLRAGGVETGIGDDAAVAEATPGMRLVMTCDTMNEDIHFKRITMRDADIGFKAMASAVSDIAAMGGIPRYALISLSMPKGTEPERVRSIYDGLYESAARWNVMVVGGDTTSCTGGISLGVTVIGEVEPGRALLRSAARPGDAVFATGLLGRSSAGLDLLLNRAIPAGNWGSFDPQEEALVQAHCRPEPQVNAGRLLLESGMCRALNDISDGLASEAWEVAEASGVGIDLVEDRIPVADELYAYAARQGKDPMDYILYGGEDYQLVGTVPAGQALELQLRCKAAGVPLHIIGCVTGEAPGVRLVQSSGFLLNLGKRGYNHFAEEGG</sequence>
<keyword evidence="1" id="KW-0784">Thiamine biosynthesis</keyword>
<dbReference type="EC" id="2.7.4.16" evidence="1"/>
<dbReference type="Proteomes" id="UP001527882">
    <property type="component" value="Unassembled WGS sequence"/>
</dbReference>
<feature type="binding site" evidence="1">
    <location>
        <position position="59"/>
    </location>
    <ligand>
        <name>substrate</name>
    </ligand>
</feature>
<evidence type="ECO:0000259" key="2">
    <source>
        <dbReference type="Pfam" id="PF00586"/>
    </source>
</evidence>
<dbReference type="InterPro" id="IPR016188">
    <property type="entry name" value="PurM-like_N"/>
</dbReference>
<keyword evidence="1" id="KW-0547">Nucleotide-binding</keyword>
<feature type="binding site" evidence="1">
    <location>
        <position position="231"/>
    </location>
    <ligand>
        <name>Mg(2+)</name>
        <dbReference type="ChEBI" id="CHEBI:18420"/>
        <label>5</label>
    </ligand>
</feature>
<feature type="binding site" evidence="1">
    <location>
        <position position="81"/>
    </location>
    <ligand>
        <name>Mg(2+)</name>
        <dbReference type="ChEBI" id="CHEBI:18420"/>
        <label>4</label>
    </ligand>
</feature>
<keyword evidence="1" id="KW-0460">Magnesium</keyword>
<comment type="function">
    <text evidence="1">Catalyzes the ATP-dependent phosphorylation of thiamine-monophosphate (TMP) to form thiamine-pyrophosphate (TPP), the active form of vitamin B1.</text>
</comment>
<reference evidence="4 5" key="1">
    <citation type="submission" date="2022-12" db="EMBL/GenBank/DDBJ databases">
        <title>Draft genome sequence of Paenibacillus sp. dW9.</title>
        <authorList>
            <person name="Choi E.-W."/>
            <person name="Kim D.-U."/>
        </authorList>
    </citation>
    <scope>NUCLEOTIDE SEQUENCE [LARGE SCALE GENOMIC DNA]</scope>
    <source>
        <strain evidence="5">dW9</strain>
    </source>
</reference>
<dbReference type="CDD" id="cd02194">
    <property type="entry name" value="ThiL"/>
    <property type="match status" value="1"/>
</dbReference>
<feature type="binding site" evidence="1">
    <location>
        <position position="281"/>
    </location>
    <ligand>
        <name>substrate</name>
    </ligand>
</feature>
<keyword evidence="1" id="KW-0479">Metal-binding</keyword>
<keyword evidence="1 4" id="KW-0418">Kinase</keyword>
<accession>A0ABT4QFP2</accession>
<feature type="binding site" evidence="1">
    <location>
        <position position="111"/>
    </location>
    <ligand>
        <name>ATP</name>
        <dbReference type="ChEBI" id="CHEBI:30616"/>
    </ligand>
</feature>
<feature type="binding site" evidence="1">
    <location>
        <position position="52"/>
    </location>
    <ligand>
        <name>Mg(2+)</name>
        <dbReference type="ChEBI" id="CHEBI:18420"/>
        <label>2</label>
    </ligand>
</feature>
<evidence type="ECO:0000259" key="3">
    <source>
        <dbReference type="Pfam" id="PF02769"/>
    </source>
</evidence>
<comment type="miscellaneous">
    <text evidence="1">Reaction mechanism of ThiL seems to utilize a direct, inline transfer of the gamma-phosphate of ATP to TMP rather than a phosphorylated enzyme intermediate.</text>
</comment>
<keyword evidence="1 4" id="KW-0808">Transferase</keyword>
<dbReference type="NCBIfam" id="TIGR01379">
    <property type="entry name" value="thiL"/>
    <property type="match status" value="1"/>
</dbReference>
<feature type="binding site" evidence="1">
    <location>
        <position position="230"/>
    </location>
    <ligand>
        <name>ATP</name>
        <dbReference type="ChEBI" id="CHEBI:30616"/>
    </ligand>
</feature>
<evidence type="ECO:0000313" key="4">
    <source>
        <dbReference type="EMBL" id="MCZ8515672.1"/>
    </source>
</evidence>
<feature type="domain" description="PurM-like C-terminal" evidence="3">
    <location>
        <begin position="159"/>
        <end position="318"/>
    </location>
</feature>
<dbReference type="PANTHER" id="PTHR30270:SF0">
    <property type="entry name" value="THIAMINE-MONOPHOSPHATE KINASE"/>
    <property type="match status" value="1"/>
</dbReference>
<dbReference type="HAMAP" id="MF_02128">
    <property type="entry name" value="TMP_kinase"/>
    <property type="match status" value="1"/>
</dbReference>
<evidence type="ECO:0000256" key="1">
    <source>
        <dbReference type="HAMAP-Rule" id="MF_02128"/>
    </source>
</evidence>
<feature type="binding site" evidence="1">
    <location>
        <position position="338"/>
    </location>
    <ligand>
        <name>substrate</name>
    </ligand>
</feature>
<feature type="binding site" evidence="1">
    <location>
        <position position="50"/>
    </location>
    <ligand>
        <name>Mg(2+)</name>
        <dbReference type="ChEBI" id="CHEBI:18420"/>
        <label>4</label>
    </ligand>
</feature>
<feature type="binding site" evidence="1">
    <location>
        <position position="81"/>
    </location>
    <ligand>
        <name>Mg(2+)</name>
        <dbReference type="ChEBI" id="CHEBI:18420"/>
        <label>3</label>
    </ligand>
</feature>
<name>A0ABT4QFP2_9BACL</name>
<dbReference type="Gene3D" id="3.30.1330.10">
    <property type="entry name" value="PurM-like, N-terminal domain"/>
    <property type="match status" value="1"/>
</dbReference>
<gene>
    <name evidence="1 4" type="primary">thiL</name>
    <name evidence="4" type="ORF">O9H85_25330</name>
</gene>
<dbReference type="GO" id="GO:0009030">
    <property type="term" value="F:thiamine-phosphate kinase activity"/>
    <property type="evidence" value="ECO:0007669"/>
    <property type="project" value="UniProtKB-EC"/>
</dbReference>
<dbReference type="InterPro" id="IPR036676">
    <property type="entry name" value="PurM-like_C_sf"/>
</dbReference>
<keyword evidence="1" id="KW-0067">ATP-binding</keyword>
<dbReference type="InterPro" id="IPR010918">
    <property type="entry name" value="PurM-like_C_dom"/>
</dbReference>
<dbReference type="Pfam" id="PF00586">
    <property type="entry name" value="AIRS"/>
    <property type="match status" value="1"/>
</dbReference>
<feature type="binding site" evidence="1">
    <location>
        <position position="129"/>
    </location>
    <ligand>
        <name>Mg(2+)</name>
        <dbReference type="ChEBI" id="CHEBI:18420"/>
        <label>1</label>
    </ligand>
</feature>
<dbReference type="RefSeq" id="WP_269884207.1">
    <property type="nucleotide sequence ID" value="NZ_JAQAGZ010000019.1"/>
</dbReference>
<dbReference type="InterPro" id="IPR006283">
    <property type="entry name" value="ThiL-like"/>
</dbReference>
<dbReference type="Pfam" id="PF02769">
    <property type="entry name" value="AIRS_C"/>
    <property type="match status" value="1"/>
</dbReference>
<dbReference type="Gene3D" id="3.90.650.10">
    <property type="entry name" value="PurM-like C-terminal domain"/>
    <property type="match status" value="1"/>
</dbReference>
<keyword evidence="5" id="KW-1185">Reference proteome</keyword>
<feature type="domain" description="PurM-like N-terminal" evidence="2">
    <location>
        <begin position="33"/>
        <end position="147"/>
    </location>
</feature>
<feature type="binding site" evidence="1">
    <location>
        <position position="35"/>
    </location>
    <ligand>
        <name>Mg(2+)</name>
        <dbReference type="ChEBI" id="CHEBI:18420"/>
        <label>4</label>
    </ligand>
</feature>
<dbReference type="InterPro" id="IPR036921">
    <property type="entry name" value="PurM-like_N_sf"/>
</dbReference>
<comment type="pathway">
    <text evidence="1">Cofactor biosynthesis; thiamine diphosphate biosynthesis; thiamine diphosphate from thiamine phosphate: step 1/1.</text>
</comment>
<organism evidence="4 5">
    <name type="scientific">Paenibacillus gyeongsangnamensis</name>
    <dbReference type="NCBI Taxonomy" id="3388067"/>
    <lineage>
        <taxon>Bacteria</taxon>
        <taxon>Bacillati</taxon>
        <taxon>Bacillota</taxon>
        <taxon>Bacilli</taxon>
        <taxon>Bacillales</taxon>
        <taxon>Paenibacillaceae</taxon>
        <taxon>Paenibacillus</taxon>
    </lineage>
</organism>
<evidence type="ECO:0000313" key="5">
    <source>
        <dbReference type="Proteomes" id="UP001527882"/>
    </source>
</evidence>